<evidence type="ECO:0000313" key="2">
    <source>
        <dbReference type="EMBL" id="GGM03421.1"/>
    </source>
</evidence>
<dbReference type="AlphaFoldDB" id="A0A917SYA1"/>
<reference evidence="2" key="2">
    <citation type="submission" date="2020-09" db="EMBL/GenBank/DDBJ databases">
        <authorList>
            <person name="Sun Q."/>
            <person name="Zhou Y."/>
        </authorList>
    </citation>
    <scope>NUCLEOTIDE SEQUENCE</scope>
    <source>
        <strain evidence="2">CGMCC 1.6293</strain>
    </source>
</reference>
<dbReference type="RefSeq" id="WP_028287500.1">
    <property type="nucleotide sequence ID" value="NZ_BMLF01000002.1"/>
</dbReference>
<accession>A0A917SYA1</accession>
<keyword evidence="1" id="KW-0472">Membrane</keyword>
<gene>
    <name evidence="2" type="ORF">GCM10011534_26540</name>
</gene>
<protein>
    <submittedName>
        <fullName evidence="2">Uncharacterized protein</fullName>
    </submittedName>
</protein>
<keyword evidence="1" id="KW-1133">Transmembrane helix</keyword>
<name>A0A917SYA1_9RHOB</name>
<dbReference type="Proteomes" id="UP000649829">
    <property type="component" value="Unassembled WGS sequence"/>
</dbReference>
<keyword evidence="3" id="KW-1185">Reference proteome</keyword>
<organism evidence="2 3">
    <name type="scientific">Pseudooceanicola nanhaiensis</name>
    <dbReference type="NCBI Taxonomy" id="375761"/>
    <lineage>
        <taxon>Bacteria</taxon>
        <taxon>Pseudomonadati</taxon>
        <taxon>Pseudomonadota</taxon>
        <taxon>Alphaproteobacteria</taxon>
        <taxon>Rhodobacterales</taxon>
        <taxon>Paracoccaceae</taxon>
        <taxon>Pseudooceanicola</taxon>
    </lineage>
</organism>
<reference evidence="2" key="1">
    <citation type="journal article" date="2014" name="Int. J. Syst. Evol. Microbiol.">
        <title>Complete genome sequence of Corynebacterium casei LMG S-19264T (=DSM 44701T), isolated from a smear-ripened cheese.</title>
        <authorList>
            <consortium name="US DOE Joint Genome Institute (JGI-PGF)"/>
            <person name="Walter F."/>
            <person name="Albersmeier A."/>
            <person name="Kalinowski J."/>
            <person name="Ruckert C."/>
        </authorList>
    </citation>
    <scope>NUCLEOTIDE SEQUENCE</scope>
    <source>
        <strain evidence="2">CGMCC 1.6293</strain>
    </source>
</reference>
<evidence type="ECO:0000313" key="3">
    <source>
        <dbReference type="Proteomes" id="UP000649829"/>
    </source>
</evidence>
<keyword evidence="1" id="KW-0812">Transmembrane</keyword>
<evidence type="ECO:0000256" key="1">
    <source>
        <dbReference type="SAM" id="Phobius"/>
    </source>
</evidence>
<sequence length="116" mass="12612">MNAQQKEFSARVGRIERKARAMEHGSEARLRKDGLIEIRPARKPLRRFVPVKLILLLVVLGLGYKVFLLGSLGESAYEARLAALEDGSTAARVGSALMQVDPVTRALAGLVAPYLG</sequence>
<comment type="caution">
    <text evidence="2">The sequence shown here is derived from an EMBL/GenBank/DDBJ whole genome shotgun (WGS) entry which is preliminary data.</text>
</comment>
<proteinExistence type="predicted"/>
<dbReference type="EMBL" id="BMLF01000002">
    <property type="protein sequence ID" value="GGM03421.1"/>
    <property type="molecule type" value="Genomic_DNA"/>
</dbReference>
<feature type="transmembrane region" description="Helical" evidence="1">
    <location>
        <begin position="49"/>
        <end position="67"/>
    </location>
</feature>